<feature type="compositionally biased region" description="Basic and acidic residues" evidence="1">
    <location>
        <begin position="550"/>
        <end position="566"/>
    </location>
</feature>
<evidence type="ECO:0000256" key="1">
    <source>
        <dbReference type="SAM" id="MobiDB-lite"/>
    </source>
</evidence>
<feature type="region of interest" description="Disordered" evidence="1">
    <location>
        <begin position="530"/>
        <end position="663"/>
    </location>
</feature>
<feature type="compositionally biased region" description="Basic and acidic residues" evidence="1">
    <location>
        <begin position="470"/>
        <end position="488"/>
    </location>
</feature>
<reference evidence="2" key="1">
    <citation type="journal article" date="2020" name="J. Eukaryot. Microbiol.">
        <title>De novo Sequencing, Assembly and Annotation of the Transcriptome for the Free-Living Testate Amoeba Arcella intermedia.</title>
        <authorList>
            <person name="Ribeiro G.M."/>
            <person name="Porfirio-Sousa A.L."/>
            <person name="Maurer-Alcala X.X."/>
            <person name="Katz L.A."/>
            <person name="Lahr D.J.G."/>
        </authorList>
    </citation>
    <scope>NUCLEOTIDE SEQUENCE</scope>
</reference>
<proteinExistence type="predicted"/>
<feature type="compositionally biased region" description="Basic and acidic residues" evidence="1">
    <location>
        <begin position="306"/>
        <end position="328"/>
    </location>
</feature>
<accession>A0A6B2KZK7</accession>
<feature type="compositionally biased region" description="Basic residues" evidence="1">
    <location>
        <begin position="268"/>
        <end position="277"/>
    </location>
</feature>
<organism evidence="2">
    <name type="scientific">Arcella intermedia</name>
    <dbReference type="NCBI Taxonomy" id="1963864"/>
    <lineage>
        <taxon>Eukaryota</taxon>
        <taxon>Amoebozoa</taxon>
        <taxon>Tubulinea</taxon>
        <taxon>Elardia</taxon>
        <taxon>Arcellinida</taxon>
        <taxon>Sphaerothecina</taxon>
        <taxon>Arcellidae</taxon>
        <taxon>Arcella</taxon>
    </lineage>
</organism>
<dbReference type="AlphaFoldDB" id="A0A6B2KZK7"/>
<dbReference type="Gene3D" id="3.80.10.10">
    <property type="entry name" value="Ribonuclease Inhibitor"/>
    <property type="match status" value="1"/>
</dbReference>
<dbReference type="EMBL" id="GIBP01001076">
    <property type="protein sequence ID" value="NDV30045.1"/>
    <property type="molecule type" value="Transcribed_RNA"/>
</dbReference>
<feature type="region of interest" description="Disordered" evidence="1">
    <location>
        <begin position="265"/>
        <end position="426"/>
    </location>
</feature>
<dbReference type="SUPFAM" id="SSF52047">
    <property type="entry name" value="RNI-like"/>
    <property type="match status" value="1"/>
</dbReference>
<evidence type="ECO:0000313" key="2">
    <source>
        <dbReference type="EMBL" id="NDV30045.1"/>
    </source>
</evidence>
<name>A0A6B2KZK7_9EUKA</name>
<dbReference type="InterPro" id="IPR032675">
    <property type="entry name" value="LRR_dom_sf"/>
</dbReference>
<feature type="compositionally biased region" description="Polar residues" evidence="1">
    <location>
        <begin position="534"/>
        <end position="548"/>
    </location>
</feature>
<sequence length="663" mass="74579">MSENEFGDEGMALLLQGLCNSNHKLEALICNKNFNLGKGKAGINMRLQLSEALRHLAKAPRNSLQVLHIAGGPLKQSQLREQLNPFLLGLAESHSLTDINISGHRAGYSAAVSLANAVQINERIKKLYWDDNLTPLLGFKHFMMALETSCNLIECPIPLNDLKFLLTDEQACAEVGKIIASIQSAISTSLSKKIQSLEEPPLTEKKSPVLLSSSEDWQPAHRSSSDISHSKQRDSPPLSPTPVDKKKTSSVFDNIPTLDILSSVSKTMKSKKSSRTKMKTELLSKRESSSANIALKVPKPNSIRRSPRENSRPKLVDTKFKASPRDSESSLPKALGSHKHNHESKATTYKVTESKINENQDQEISEQQIESEETKRNDIQTIFERSSESLAVIPLEEQQQQSESSQAVEPPVNVSEPPPSEEPVQIHRTLKYSSLKYSEQIVEERKATLVSRRGELSQFPNRRRTIRSQEITRKLEHLDKPDLSEEQRKKARTPPMPSKRERDKDSLNIISFPQEPYEIKKKVERLNSKELGNELSTQSKPPSFSSLNYKLKDEAKDDEVQSAKEEENNETEDLIQSKEEDQDQLMEAKTRSDTDLTISAELILEISETKENEGTASCEIDQEETLQTDPSPELEEENQLSELLESPQTIPTDDNPQPYLDHS</sequence>
<feature type="compositionally biased region" description="Acidic residues" evidence="1">
    <location>
        <begin position="620"/>
        <end position="639"/>
    </location>
</feature>
<feature type="compositionally biased region" description="Polar residues" evidence="1">
    <location>
        <begin position="210"/>
        <end position="227"/>
    </location>
</feature>
<feature type="region of interest" description="Disordered" evidence="1">
    <location>
        <begin position="204"/>
        <end position="250"/>
    </location>
</feature>
<protein>
    <submittedName>
        <fullName evidence="2">Uncharacterized protein</fullName>
    </submittedName>
</protein>
<feature type="compositionally biased region" description="Low complexity" evidence="1">
    <location>
        <begin position="396"/>
        <end position="415"/>
    </location>
</feature>
<feature type="compositionally biased region" description="Basic and acidic residues" evidence="1">
    <location>
        <begin position="278"/>
        <end position="288"/>
    </location>
</feature>
<feature type="region of interest" description="Disordered" evidence="1">
    <location>
        <begin position="449"/>
        <end position="514"/>
    </location>
</feature>